<dbReference type="InterPro" id="IPR002903">
    <property type="entry name" value="RsmH"/>
</dbReference>
<keyword evidence="2 7" id="KW-0963">Cytoplasm</keyword>
<accession>A0A839HJP3</accession>
<evidence type="ECO:0000313" key="8">
    <source>
        <dbReference type="EMBL" id="MBB1126172.1"/>
    </source>
</evidence>
<comment type="function">
    <text evidence="7">Specifically methylates the N4 position of cytidine in position 1402 (C1402) of 16S rRNA.</text>
</comment>
<dbReference type="SUPFAM" id="SSF53335">
    <property type="entry name" value="S-adenosyl-L-methionine-dependent methyltransferases"/>
    <property type="match status" value="1"/>
</dbReference>
<keyword evidence="4 7" id="KW-0489">Methyltransferase</keyword>
<dbReference type="GO" id="GO:0005737">
    <property type="term" value="C:cytoplasm"/>
    <property type="evidence" value="ECO:0007669"/>
    <property type="project" value="UniProtKB-SubCell"/>
</dbReference>
<protein>
    <recommendedName>
        <fullName evidence="7">Ribosomal RNA small subunit methyltransferase H</fullName>
        <ecNumber evidence="7">2.1.1.199</ecNumber>
    </recommendedName>
    <alternativeName>
        <fullName evidence="7">16S rRNA m(4)C1402 methyltransferase</fullName>
    </alternativeName>
    <alternativeName>
        <fullName evidence="7">rRNA (cytosine-N(4)-)-methyltransferase RsmH</fullName>
    </alternativeName>
</protein>
<feature type="binding site" evidence="7">
    <location>
        <position position="88"/>
    </location>
    <ligand>
        <name>S-adenosyl-L-methionine</name>
        <dbReference type="ChEBI" id="CHEBI:59789"/>
    </ligand>
</feature>
<evidence type="ECO:0000256" key="6">
    <source>
        <dbReference type="ARBA" id="ARBA00022691"/>
    </source>
</evidence>
<dbReference type="Proteomes" id="UP000548632">
    <property type="component" value="Unassembled WGS sequence"/>
</dbReference>
<keyword evidence="9" id="KW-1185">Reference proteome</keyword>
<dbReference type="InterPro" id="IPR023397">
    <property type="entry name" value="SAM-dep_MeTrfase_MraW_recog"/>
</dbReference>
<feature type="binding site" evidence="7">
    <location>
        <position position="95"/>
    </location>
    <ligand>
        <name>S-adenosyl-L-methionine</name>
        <dbReference type="ChEBI" id="CHEBI:59789"/>
    </ligand>
</feature>
<evidence type="ECO:0000256" key="4">
    <source>
        <dbReference type="ARBA" id="ARBA00022603"/>
    </source>
</evidence>
<comment type="caution">
    <text evidence="8">The sequence shown here is derived from an EMBL/GenBank/DDBJ whole genome shotgun (WGS) entry which is preliminary data.</text>
</comment>
<reference evidence="8 9" key="1">
    <citation type="journal article" date="2020" name="Arch. Microbiol.">
        <title>The genome sequence of the giant phototrophic gammaproteobacterium Thiospirillum jenense gives insight into its physiological properties and phylogenetic relationships.</title>
        <authorList>
            <person name="Imhoff J.F."/>
            <person name="Meyer T.E."/>
            <person name="Kyndt J.A."/>
        </authorList>
    </citation>
    <scope>NUCLEOTIDE SEQUENCE [LARGE SCALE GENOMIC DNA]</scope>
    <source>
        <strain evidence="8 9">DSM 216</strain>
    </source>
</reference>
<name>A0A839HJP3_9GAMM</name>
<dbReference type="EC" id="2.1.1.199" evidence="7"/>
<dbReference type="Pfam" id="PF01795">
    <property type="entry name" value="Methyltransf_5"/>
    <property type="match status" value="1"/>
</dbReference>
<gene>
    <name evidence="7 8" type="primary">rsmH</name>
    <name evidence="8" type="ORF">HUK38_08000</name>
</gene>
<keyword evidence="6 7" id="KW-0949">S-adenosyl-L-methionine</keyword>
<comment type="similarity">
    <text evidence="1 7">Belongs to the methyltransferase superfamily. RsmH family.</text>
</comment>
<evidence type="ECO:0000313" key="9">
    <source>
        <dbReference type="Proteomes" id="UP000548632"/>
    </source>
</evidence>
<sequence length="301" mass="32839">MAALALTPAGIYVDATFGRGGHSRAIMAQLAANGRLFAVDRDPDAIAEGRDWAAIEPRLTLWHAAFSQLPALLTAAGFDQKINGLLLDLGVSSPQLDSAERGFSFMRDGPLDMRMDTTQGLTVADWLAGASADDIAVVLQTYGEERYARRIAQAIVQQRLIAPLTTTHALAALCERAVPRREPGQHPATRTFQALRIYLNRELDELRALLSSVTPVLAAGARVVVISFHSLEDRLVKQVFNAPSAAQAVPKKIPLTAAELQQRYPPSHWRPLGRAITAQPFEIAQNPRARSARLRVAEYQP</sequence>
<proteinExistence type="inferred from homology"/>
<comment type="catalytic activity">
    <reaction evidence="7">
        <text>cytidine(1402) in 16S rRNA + S-adenosyl-L-methionine = N(4)-methylcytidine(1402) in 16S rRNA + S-adenosyl-L-homocysteine + H(+)</text>
        <dbReference type="Rhea" id="RHEA:42928"/>
        <dbReference type="Rhea" id="RHEA-COMP:10286"/>
        <dbReference type="Rhea" id="RHEA-COMP:10287"/>
        <dbReference type="ChEBI" id="CHEBI:15378"/>
        <dbReference type="ChEBI" id="CHEBI:57856"/>
        <dbReference type="ChEBI" id="CHEBI:59789"/>
        <dbReference type="ChEBI" id="CHEBI:74506"/>
        <dbReference type="ChEBI" id="CHEBI:82748"/>
        <dbReference type="EC" id="2.1.1.199"/>
    </reaction>
</comment>
<evidence type="ECO:0000256" key="3">
    <source>
        <dbReference type="ARBA" id="ARBA00022552"/>
    </source>
</evidence>
<dbReference type="GO" id="GO:0070475">
    <property type="term" value="P:rRNA base methylation"/>
    <property type="evidence" value="ECO:0007669"/>
    <property type="project" value="UniProtKB-UniRule"/>
</dbReference>
<evidence type="ECO:0000256" key="2">
    <source>
        <dbReference type="ARBA" id="ARBA00022490"/>
    </source>
</evidence>
<dbReference type="PANTHER" id="PTHR11265">
    <property type="entry name" value="S-ADENOSYL-METHYLTRANSFERASE MRAW"/>
    <property type="match status" value="1"/>
</dbReference>
<dbReference type="PIRSF" id="PIRSF004486">
    <property type="entry name" value="MraW"/>
    <property type="match status" value="1"/>
</dbReference>
<dbReference type="Gene3D" id="3.40.50.150">
    <property type="entry name" value="Vaccinia Virus protein VP39"/>
    <property type="match status" value="1"/>
</dbReference>
<feature type="binding site" evidence="7">
    <location>
        <position position="40"/>
    </location>
    <ligand>
        <name>S-adenosyl-L-methionine</name>
        <dbReference type="ChEBI" id="CHEBI:59789"/>
    </ligand>
</feature>
<keyword evidence="3 7" id="KW-0698">rRNA processing</keyword>
<dbReference type="GO" id="GO:0071424">
    <property type="term" value="F:rRNA (cytosine-N4-)-methyltransferase activity"/>
    <property type="evidence" value="ECO:0007669"/>
    <property type="project" value="UniProtKB-UniRule"/>
</dbReference>
<dbReference type="InterPro" id="IPR029063">
    <property type="entry name" value="SAM-dependent_MTases_sf"/>
</dbReference>
<feature type="binding site" evidence="7">
    <location>
        <begin position="20"/>
        <end position="22"/>
    </location>
    <ligand>
        <name>S-adenosyl-L-methionine</name>
        <dbReference type="ChEBI" id="CHEBI:59789"/>
    </ligand>
</feature>
<feature type="binding site" evidence="7">
    <location>
        <position position="66"/>
    </location>
    <ligand>
        <name>S-adenosyl-L-methionine</name>
        <dbReference type="ChEBI" id="CHEBI:59789"/>
    </ligand>
</feature>
<dbReference type="FunFam" id="1.10.150.170:FF:000001">
    <property type="entry name" value="Ribosomal RNA small subunit methyltransferase H"/>
    <property type="match status" value="1"/>
</dbReference>
<dbReference type="HAMAP" id="MF_01007">
    <property type="entry name" value="16SrRNA_methyltr_H"/>
    <property type="match status" value="1"/>
</dbReference>
<dbReference type="SUPFAM" id="SSF81799">
    <property type="entry name" value="Putative methyltransferase TM0872, insert domain"/>
    <property type="match status" value="1"/>
</dbReference>
<comment type="subcellular location">
    <subcellularLocation>
        <location evidence="7">Cytoplasm</location>
    </subcellularLocation>
</comment>
<organism evidence="8 9">
    <name type="scientific">Thiospirillum jenense</name>
    <dbReference type="NCBI Taxonomy" id="1653858"/>
    <lineage>
        <taxon>Bacteria</taxon>
        <taxon>Pseudomonadati</taxon>
        <taxon>Pseudomonadota</taxon>
        <taxon>Gammaproteobacteria</taxon>
        <taxon>Chromatiales</taxon>
        <taxon>Chromatiaceae</taxon>
        <taxon>Thiospirillum</taxon>
    </lineage>
</organism>
<dbReference type="PANTHER" id="PTHR11265:SF0">
    <property type="entry name" value="12S RRNA N4-METHYLCYTIDINE METHYLTRANSFERASE"/>
    <property type="match status" value="1"/>
</dbReference>
<keyword evidence="5 7" id="KW-0808">Transferase</keyword>
<dbReference type="EMBL" id="JABVCQ010000014">
    <property type="protein sequence ID" value="MBB1126172.1"/>
    <property type="molecule type" value="Genomic_DNA"/>
</dbReference>
<evidence type="ECO:0000256" key="5">
    <source>
        <dbReference type="ARBA" id="ARBA00022679"/>
    </source>
</evidence>
<dbReference type="AlphaFoldDB" id="A0A839HJP3"/>
<dbReference type="NCBIfam" id="TIGR00006">
    <property type="entry name" value="16S rRNA (cytosine(1402)-N(4))-methyltransferase RsmH"/>
    <property type="match status" value="1"/>
</dbReference>
<evidence type="ECO:0000256" key="1">
    <source>
        <dbReference type="ARBA" id="ARBA00010396"/>
    </source>
</evidence>
<dbReference type="Gene3D" id="1.10.150.170">
    <property type="entry name" value="Putative methyltransferase TM0872, insert domain"/>
    <property type="match status" value="1"/>
</dbReference>
<evidence type="ECO:0000256" key="7">
    <source>
        <dbReference type="HAMAP-Rule" id="MF_01007"/>
    </source>
</evidence>